<evidence type="ECO:0000256" key="6">
    <source>
        <dbReference type="ARBA" id="ARBA00022990"/>
    </source>
</evidence>
<evidence type="ECO:0000256" key="13">
    <source>
        <dbReference type="PROSITE-ProRule" id="PRU00221"/>
    </source>
</evidence>
<reference evidence="14" key="2">
    <citation type="submission" date="2025-09" db="UniProtKB">
        <authorList>
            <consortium name="Ensembl"/>
        </authorList>
    </citation>
    <scope>IDENTIFICATION</scope>
</reference>
<evidence type="ECO:0000256" key="4">
    <source>
        <dbReference type="ARBA" id="ARBA00022694"/>
    </source>
</evidence>
<evidence type="ECO:0000256" key="7">
    <source>
        <dbReference type="ARBA" id="ARBA00023306"/>
    </source>
</evidence>
<dbReference type="Gene3D" id="2.130.10.10">
    <property type="entry name" value="YVTN repeat-like/Quinoprotein amine dehydrogenase"/>
    <property type="match status" value="3"/>
</dbReference>
<evidence type="ECO:0000256" key="1">
    <source>
        <dbReference type="ARBA" id="ARBA00004496"/>
    </source>
</evidence>
<dbReference type="Proteomes" id="UP000694422">
    <property type="component" value="Unplaced"/>
</dbReference>
<dbReference type="PANTHER" id="PTHR14344:SF3">
    <property type="entry name" value="WD REPEAT-CONTAINING PROTEIN 6"/>
    <property type="match status" value="1"/>
</dbReference>
<accession>A0A8C9Q6H0</accession>
<comment type="subcellular location">
    <subcellularLocation>
        <location evidence="1">Cytoplasm</location>
    </subcellularLocation>
</comment>
<evidence type="ECO:0000256" key="12">
    <source>
        <dbReference type="ARBA" id="ARBA00047056"/>
    </source>
</evidence>
<dbReference type="InterPro" id="IPR015943">
    <property type="entry name" value="WD40/YVTN_repeat-like_dom_sf"/>
</dbReference>
<keyword evidence="2" id="KW-0963">Cytoplasm</keyword>
<comment type="similarity">
    <text evidence="8">Belongs to the WD repeat WDR6 family.</text>
</comment>
<dbReference type="GO" id="GO:0005737">
    <property type="term" value="C:cytoplasm"/>
    <property type="evidence" value="ECO:0007669"/>
    <property type="project" value="UniProtKB-SubCell"/>
</dbReference>
<dbReference type="SUPFAM" id="SSF50978">
    <property type="entry name" value="WD40 repeat-like"/>
    <property type="match status" value="3"/>
</dbReference>
<dbReference type="PROSITE" id="PS50082">
    <property type="entry name" value="WD_REPEATS_2"/>
    <property type="match status" value="1"/>
</dbReference>
<dbReference type="SMART" id="SM00320">
    <property type="entry name" value="WD40"/>
    <property type="match status" value="8"/>
</dbReference>
<dbReference type="Pfam" id="PF00400">
    <property type="entry name" value="WD40"/>
    <property type="match status" value="3"/>
</dbReference>
<evidence type="ECO:0000313" key="14">
    <source>
        <dbReference type="Ensembl" id="ENSSDAP00000017746.1"/>
    </source>
</evidence>
<organism evidence="14 15">
    <name type="scientific">Spermophilus dauricus</name>
    <name type="common">Daurian ground squirrel</name>
    <dbReference type="NCBI Taxonomy" id="99837"/>
    <lineage>
        <taxon>Eukaryota</taxon>
        <taxon>Metazoa</taxon>
        <taxon>Chordata</taxon>
        <taxon>Craniata</taxon>
        <taxon>Vertebrata</taxon>
        <taxon>Euteleostomi</taxon>
        <taxon>Mammalia</taxon>
        <taxon>Eutheria</taxon>
        <taxon>Euarchontoglires</taxon>
        <taxon>Glires</taxon>
        <taxon>Rodentia</taxon>
        <taxon>Sciuromorpha</taxon>
        <taxon>Sciuridae</taxon>
        <taxon>Xerinae</taxon>
        <taxon>Marmotini</taxon>
        <taxon>Spermophilus</taxon>
    </lineage>
</organism>
<evidence type="ECO:0000256" key="10">
    <source>
        <dbReference type="ARBA" id="ARBA00041816"/>
    </source>
</evidence>
<dbReference type="InterPro" id="IPR051973">
    <property type="entry name" value="tRNA_Anticodon_Mtase-Reg"/>
</dbReference>
<evidence type="ECO:0000313" key="15">
    <source>
        <dbReference type="Proteomes" id="UP000694422"/>
    </source>
</evidence>
<evidence type="ECO:0000256" key="3">
    <source>
        <dbReference type="ARBA" id="ARBA00022574"/>
    </source>
</evidence>
<keyword evidence="5" id="KW-0677">Repeat</keyword>
<keyword evidence="15" id="KW-1185">Reference proteome</keyword>
<dbReference type="FunFam" id="2.130.10.10:FF:002093">
    <property type="entry name" value="WD repeat-containing protein 6"/>
    <property type="match status" value="1"/>
</dbReference>
<dbReference type="FunFam" id="2.130.10.10:FF:000901">
    <property type="entry name" value="WD repeat-containing protein 6"/>
    <property type="match status" value="1"/>
</dbReference>
<keyword evidence="3 13" id="KW-0853">WD repeat</keyword>
<feature type="repeat" description="WD" evidence="13">
    <location>
        <begin position="205"/>
        <end position="238"/>
    </location>
</feature>
<evidence type="ECO:0000256" key="9">
    <source>
        <dbReference type="ARBA" id="ARBA00040154"/>
    </source>
</evidence>
<proteinExistence type="inferred from homology"/>
<evidence type="ECO:0000256" key="8">
    <source>
        <dbReference type="ARBA" id="ARBA00038255"/>
    </source>
</evidence>
<keyword evidence="4" id="KW-0819">tRNA processing</keyword>
<comment type="function">
    <text evidence="11">Together with methyltransferase FTSJ1, methylates the 2'-O-ribose of nucleotides at position 34 of the tRNA anticodon loop of substrate tRNAs. Required for the correct positioning of the substrate tRNA for methylation. Required to suppress amino acid starvation-induced autophagy. Enhances the STK11/LKB1-induced cell growth suppression activity.</text>
</comment>
<keyword evidence="7" id="KW-0131">Cell cycle</keyword>
<keyword evidence="6" id="KW-0007">Acetylation</keyword>
<dbReference type="PANTHER" id="PTHR14344">
    <property type="entry name" value="WD REPEAT PROTEIN"/>
    <property type="match status" value="1"/>
</dbReference>
<evidence type="ECO:0000256" key="11">
    <source>
        <dbReference type="ARBA" id="ARBA00045751"/>
    </source>
</evidence>
<evidence type="ECO:0000256" key="5">
    <source>
        <dbReference type="ARBA" id="ARBA00022737"/>
    </source>
</evidence>
<protein>
    <recommendedName>
        <fullName evidence="9">tRNA (34-2'-O)-methyltransferase regulator WDR6</fullName>
    </recommendedName>
    <alternativeName>
        <fullName evidence="10">WD repeat-containing protein 6</fullName>
    </alternativeName>
</protein>
<name>A0A8C9Q6H0_SPEDA</name>
<dbReference type="Ensembl" id="ENSSDAT00000020267.1">
    <property type="protein sequence ID" value="ENSSDAP00000017746.1"/>
    <property type="gene ID" value="ENSSDAG00000015894.1"/>
</dbReference>
<dbReference type="InterPro" id="IPR001680">
    <property type="entry name" value="WD40_rpt"/>
</dbReference>
<reference evidence="14" key="1">
    <citation type="submission" date="2025-08" db="UniProtKB">
        <authorList>
            <consortium name="Ensembl"/>
        </authorList>
    </citation>
    <scope>IDENTIFICATION</scope>
</reference>
<dbReference type="FunFam" id="2.130.10.10:FF:000806">
    <property type="entry name" value="WD repeat-containing protein 6"/>
    <property type="match status" value="1"/>
</dbReference>
<comment type="subunit">
    <text evidence="12">Interacts with FTSJ1; the interaction is direct, and required for 2'-O-methylation of position 34 in substrate tRNAs. Interacts with IRS4. Interacts with STK11/LKB1.</text>
</comment>
<sequence length="1116" mass="121157">MDALGDYVWPRATSELILLPVTGLECVGVRLLAGEGPDVLVYSLDLGGHLRMMKRVQNLLGHYLIHGFRVRPEPNGDDSEAMVAVFGSKGLRIVKISWGQSRFRELWRSGLWNMSDWIWDVRWLEGNVALALGHNSVVLYDPVIGCMLQDVPCTDRCTLSSACLIGDTWKELTIVAGAVSKQLLVWYPAAALVDNKPVAPDRRVISGHVGVIFSMSYLESKGLLATASEDRSVRIWKVGDLRVPGGRVQNIGHCFGHSARVWQVKLLENYLISAGEDCVCLVWSHEGEILQAFRGHQGRGIRAIAAHERQAWVITGGDDSGIRLWHLVGRGYPGLGVSALCFKSPSRPGTLKAVTLAGSWRLLAVTDTGALYLYDLEVKCWEQLLEDKHFQSYCLLEAAPGPEGFGLCAMANGEGCVKVVPINTPAAAVDQALFHGKVHSLSWALRGYEELLLLASGPGGVVACLEISAAPSGKAIFVKERCQYLLPPSKQRWHTCSAFLPPGDFLVCGDRRGSVLLFPSRPGLLKDSGVRGKAIAEGPVAGSGSGNAVAGWGPVSTLHSLHGKQGVTSVTCHGGYVYTTGRDGTYYQLFVQGGQLQPVLRQKSCRGMNWVAGLRMVPDGSMVILGFHANEFVVWSPRSHEKLHIINCGGGHRSWAFSDTEAAMAFAYLKDGDVMLYRALGGCTRPHVILREGLHGREITCVKRVGTITLGPEFEVPSLEQPDYLEPGSEGPGLTDIVITCSEDTTVCVLALPTATGSAHALTAICNHISSVRAVAVWGTGTPGGPQDPRPGLTAHVVSAGGRAEMHCFSIMVTPDPSTPSRLACHVMHLSSHRLDEYWDRQRNRHRMVKVDPETRYMSLAVCELDRAGLGPIVAAACSDGAVRLFLLQDSGRILQLLAETFHHKRCVLKVYSFTHEAPNQRRRLLLCSAATDGSLAFWDLTTVLDRGSMVLEPAGHPGLPYQLGTPCLTLQAHSCGVNSLHTLPTCEGHHLVASGSEDGSLHLFKLAVEIPELEDAVGEAELVPQLRVLEEYSVPCAHAAHVTGLKILSTSLMVSASIDQRLTFWRLGHGEPIFMNSTVYHVPDVADMDCWPVSPEFGHRCALGGQGLEVYNWYD</sequence>
<dbReference type="AlphaFoldDB" id="A0A8C9Q6H0"/>
<dbReference type="InterPro" id="IPR036322">
    <property type="entry name" value="WD40_repeat_dom_sf"/>
</dbReference>
<dbReference type="GO" id="GO:0030488">
    <property type="term" value="P:tRNA methylation"/>
    <property type="evidence" value="ECO:0007669"/>
    <property type="project" value="TreeGrafter"/>
</dbReference>
<evidence type="ECO:0000256" key="2">
    <source>
        <dbReference type="ARBA" id="ARBA00022490"/>
    </source>
</evidence>
<dbReference type="PROSITE" id="PS50294">
    <property type="entry name" value="WD_REPEATS_REGION"/>
    <property type="match status" value="1"/>
</dbReference>